<feature type="compositionally biased region" description="Acidic residues" evidence="1">
    <location>
        <begin position="168"/>
        <end position="178"/>
    </location>
</feature>
<dbReference type="Proteomes" id="UP001321749">
    <property type="component" value="Unassembled WGS sequence"/>
</dbReference>
<evidence type="ECO:0000256" key="2">
    <source>
        <dbReference type="SAM" id="SignalP"/>
    </source>
</evidence>
<dbReference type="PROSITE" id="PS51257">
    <property type="entry name" value="PROKAR_LIPOPROTEIN"/>
    <property type="match status" value="1"/>
</dbReference>
<evidence type="ECO:0000313" key="4">
    <source>
        <dbReference type="Proteomes" id="UP001321749"/>
    </source>
</evidence>
<feature type="chain" id="PRO_5043597440" evidence="2">
    <location>
        <begin position="24"/>
        <end position="377"/>
    </location>
</feature>
<name>A0AAV9HQH8_9PEZI</name>
<protein>
    <submittedName>
        <fullName evidence="3">Uncharacterized protein</fullName>
    </submittedName>
</protein>
<dbReference type="EMBL" id="MU864995">
    <property type="protein sequence ID" value="KAK4461226.1"/>
    <property type="molecule type" value="Genomic_DNA"/>
</dbReference>
<dbReference type="AlphaFoldDB" id="A0AAV9HQH8"/>
<feature type="compositionally biased region" description="Polar residues" evidence="1">
    <location>
        <begin position="257"/>
        <end position="277"/>
    </location>
</feature>
<keyword evidence="4" id="KW-1185">Reference proteome</keyword>
<accession>A0AAV9HQH8</accession>
<evidence type="ECO:0000256" key="1">
    <source>
        <dbReference type="SAM" id="MobiDB-lite"/>
    </source>
</evidence>
<organism evidence="3 4">
    <name type="scientific">Cladorrhinum samala</name>
    <dbReference type="NCBI Taxonomy" id="585594"/>
    <lineage>
        <taxon>Eukaryota</taxon>
        <taxon>Fungi</taxon>
        <taxon>Dikarya</taxon>
        <taxon>Ascomycota</taxon>
        <taxon>Pezizomycotina</taxon>
        <taxon>Sordariomycetes</taxon>
        <taxon>Sordariomycetidae</taxon>
        <taxon>Sordariales</taxon>
        <taxon>Podosporaceae</taxon>
        <taxon>Cladorrhinum</taxon>
    </lineage>
</organism>
<evidence type="ECO:0000313" key="3">
    <source>
        <dbReference type="EMBL" id="KAK4461226.1"/>
    </source>
</evidence>
<comment type="caution">
    <text evidence="3">The sequence shown here is derived from an EMBL/GenBank/DDBJ whole genome shotgun (WGS) entry which is preliminary data.</text>
</comment>
<feature type="compositionally biased region" description="Low complexity" evidence="1">
    <location>
        <begin position="278"/>
        <end position="289"/>
    </location>
</feature>
<feature type="signal peptide" evidence="2">
    <location>
        <begin position="1"/>
        <end position="23"/>
    </location>
</feature>
<feature type="region of interest" description="Disordered" evidence="1">
    <location>
        <begin position="168"/>
        <end position="188"/>
    </location>
</feature>
<feature type="region of interest" description="Disordered" evidence="1">
    <location>
        <begin position="247"/>
        <end position="290"/>
    </location>
</feature>
<keyword evidence="2" id="KW-0732">Signal</keyword>
<reference evidence="3" key="2">
    <citation type="submission" date="2023-06" db="EMBL/GenBank/DDBJ databases">
        <authorList>
            <consortium name="Lawrence Berkeley National Laboratory"/>
            <person name="Mondo S.J."/>
            <person name="Hensen N."/>
            <person name="Bonometti L."/>
            <person name="Westerberg I."/>
            <person name="Brannstrom I.O."/>
            <person name="Guillou S."/>
            <person name="Cros-Aarteil S."/>
            <person name="Calhoun S."/>
            <person name="Haridas S."/>
            <person name="Kuo A."/>
            <person name="Pangilinan J."/>
            <person name="Riley R."/>
            <person name="Labutti K."/>
            <person name="Andreopoulos B."/>
            <person name="Lipzen A."/>
            <person name="Chen C."/>
            <person name="Yanf M."/>
            <person name="Daum C."/>
            <person name="Ng V."/>
            <person name="Clum A."/>
            <person name="Steindorff A."/>
            <person name="Ohm R."/>
            <person name="Martin F."/>
            <person name="Silar P."/>
            <person name="Natvig D."/>
            <person name="Lalanne C."/>
            <person name="Gautier V."/>
            <person name="Ament-Velasquez S.L."/>
            <person name="Kruys A."/>
            <person name="Hutchinson M.I."/>
            <person name="Powell A.J."/>
            <person name="Barry K."/>
            <person name="Miller A.N."/>
            <person name="Grigoriev I.V."/>
            <person name="Debuchy R."/>
            <person name="Gladieux P."/>
            <person name="Thoren M.H."/>
            <person name="Johannesson H."/>
        </authorList>
    </citation>
    <scope>NUCLEOTIDE SEQUENCE</scope>
    <source>
        <strain evidence="3">PSN324</strain>
    </source>
</reference>
<sequence>MPSIKLLSLLSLTLACRFATGAALQVKGSDPTNDGEIDAVKVLEVVEHQGHGHSHADQGYRDVIIVEEEQFHELEPAVILEEYEHNDDMDFEPDVVTVEEDDHWQRRTDFLHDTVHTCLNFCTNYCETGYFLHQKKGPDTEFVPVDDCDFHKCTADCVVDTAIGDYEEDFSDEAEPEDEGKKYSLPDVRSKMNKRDAIGESNLSSAPSSSDYTNFLSAAFDSLTPLPVASLLDTSLYTNPPFPLSGDGDGSPWLKPANSNKNTPVHQSKGGTAQPGLSNKKNPSSPISNAENADEVYLSGVCGRLPSRVDGTPDGNLKKYYFANEGMEVVVHRSFQSRRRPGKFQDIRKPSLPDAERDRLDVGNSKLLRDLRTLVCV</sequence>
<reference evidence="3" key="1">
    <citation type="journal article" date="2023" name="Mol. Phylogenet. Evol.">
        <title>Genome-scale phylogeny and comparative genomics of the fungal order Sordariales.</title>
        <authorList>
            <person name="Hensen N."/>
            <person name="Bonometti L."/>
            <person name="Westerberg I."/>
            <person name="Brannstrom I.O."/>
            <person name="Guillou S."/>
            <person name="Cros-Aarteil S."/>
            <person name="Calhoun S."/>
            <person name="Haridas S."/>
            <person name="Kuo A."/>
            <person name="Mondo S."/>
            <person name="Pangilinan J."/>
            <person name="Riley R."/>
            <person name="LaButti K."/>
            <person name="Andreopoulos B."/>
            <person name="Lipzen A."/>
            <person name="Chen C."/>
            <person name="Yan M."/>
            <person name="Daum C."/>
            <person name="Ng V."/>
            <person name="Clum A."/>
            <person name="Steindorff A."/>
            <person name="Ohm R.A."/>
            <person name="Martin F."/>
            <person name="Silar P."/>
            <person name="Natvig D.O."/>
            <person name="Lalanne C."/>
            <person name="Gautier V."/>
            <person name="Ament-Velasquez S.L."/>
            <person name="Kruys A."/>
            <person name="Hutchinson M.I."/>
            <person name="Powell A.J."/>
            <person name="Barry K."/>
            <person name="Miller A.N."/>
            <person name="Grigoriev I.V."/>
            <person name="Debuchy R."/>
            <person name="Gladieux P."/>
            <person name="Hiltunen Thoren M."/>
            <person name="Johannesson H."/>
        </authorList>
    </citation>
    <scope>NUCLEOTIDE SEQUENCE</scope>
    <source>
        <strain evidence="3">PSN324</strain>
    </source>
</reference>
<proteinExistence type="predicted"/>
<gene>
    <name evidence="3" type="ORF">QBC42DRAFT_287747</name>
</gene>
<feature type="compositionally biased region" description="Basic and acidic residues" evidence="1">
    <location>
        <begin position="179"/>
        <end position="188"/>
    </location>
</feature>